<dbReference type="Pfam" id="PF00104">
    <property type="entry name" value="Hormone_recep"/>
    <property type="match status" value="1"/>
</dbReference>
<dbReference type="InterPro" id="IPR000536">
    <property type="entry name" value="Nucl_hrmn_rcpt_lig-bd"/>
</dbReference>
<dbReference type="PANTHER" id="PTHR48092">
    <property type="entry name" value="KNIRPS-RELATED PROTEIN-RELATED"/>
    <property type="match status" value="1"/>
</dbReference>
<evidence type="ECO:0000313" key="8">
    <source>
        <dbReference type="Proteomes" id="UP000322234"/>
    </source>
</evidence>
<dbReference type="SUPFAM" id="SSF48508">
    <property type="entry name" value="Nuclear receptor ligand-binding domain"/>
    <property type="match status" value="1"/>
</dbReference>
<reference evidence="7" key="1">
    <citation type="submission" date="2019-10" db="EMBL/GenBank/DDBJ databases">
        <title>The sequence and de novo assembly of the wild yak genome.</title>
        <authorList>
            <person name="Liu Y."/>
        </authorList>
    </citation>
    <scope>NUCLEOTIDE SEQUENCE [LARGE SCALE GENOMIC DNA]</scope>
    <source>
        <strain evidence="7">WY2019</strain>
    </source>
</reference>
<dbReference type="EMBL" id="VBQZ03000019">
    <property type="protein sequence ID" value="MXQ84041.1"/>
    <property type="molecule type" value="Genomic_DNA"/>
</dbReference>
<protein>
    <recommendedName>
        <fullName evidence="6">NR LBD domain-containing protein</fullName>
    </recommendedName>
</protein>
<dbReference type="InterPro" id="IPR035500">
    <property type="entry name" value="NHR-like_dom_sf"/>
</dbReference>
<gene>
    <name evidence="7" type="ORF">E5288_WYG012140</name>
</gene>
<keyword evidence="8" id="KW-1185">Reference proteome</keyword>
<keyword evidence="4" id="KW-0675">Receptor</keyword>
<keyword evidence="3" id="KW-0804">Transcription</keyword>
<keyword evidence="5" id="KW-0539">Nucleus</keyword>
<evidence type="ECO:0000256" key="5">
    <source>
        <dbReference type="ARBA" id="ARBA00023242"/>
    </source>
</evidence>
<proteinExistence type="predicted"/>
<dbReference type="Gene3D" id="1.10.565.10">
    <property type="entry name" value="Retinoid X Receptor"/>
    <property type="match status" value="1"/>
</dbReference>
<evidence type="ECO:0000313" key="7">
    <source>
        <dbReference type="EMBL" id="MXQ84041.1"/>
    </source>
</evidence>
<dbReference type="AlphaFoldDB" id="A0A6B0R558"/>
<evidence type="ECO:0000259" key="6">
    <source>
        <dbReference type="PROSITE" id="PS51843"/>
    </source>
</evidence>
<comment type="caution">
    <text evidence="7">The sequence shown here is derived from an EMBL/GenBank/DDBJ whole genome shotgun (WGS) entry which is preliminary data.</text>
</comment>
<dbReference type="InterPro" id="IPR050200">
    <property type="entry name" value="Nuclear_hormone_rcpt_NR3"/>
</dbReference>
<evidence type="ECO:0000256" key="4">
    <source>
        <dbReference type="ARBA" id="ARBA00023170"/>
    </source>
</evidence>
<keyword evidence="1" id="KW-0805">Transcription regulation</keyword>
<evidence type="ECO:0000256" key="3">
    <source>
        <dbReference type="ARBA" id="ARBA00023163"/>
    </source>
</evidence>
<organism evidence="7 8">
    <name type="scientific">Bos mutus</name>
    <name type="common">wild yak</name>
    <dbReference type="NCBI Taxonomy" id="72004"/>
    <lineage>
        <taxon>Eukaryota</taxon>
        <taxon>Metazoa</taxon>
        <taxon>Chordata</taxon>
        <taxon>Craniata</taxon>
        <taxon>Vertebrata</taxon>
        <taxon>Euteleostomi</taxon>
        <taxon>Mammalia</taxon>
        <taxon>Eutheria</taxon>
        <taxon>Laurasiatheria</taxon>
        <taxon>Artiodactyla</taxon>
        <taxon>Ruminantia</taxon>
        <taxon>Pecora</taxon>
        <taxon>Bovidae</taxon>
        <taxon>Bovinae</taxon>
        <taxon>Bos</taxon>
    </lineage>
</organism>
<name>A0A6B0R558_9CETA</name>
<dbReference type="GO" id="GO:0003677">
    <property type="term" value="F:DNA binding"/>
    <property type="evidence" value="ECO:0007669"/>
    <property type="project" value="UniProtKB-KW"/>
</dbReference>
<dbReference type="Proteomes" id="UP000322234">
    <property type="component" value="Unassembled WGS sequence"/>
</dbReference>
<feature type="domain" description="NR LBD" evidence="6">
    <location>
        <begin position="1"/>
        <end position="125"/>
    </location>
</feature>
<evidence type="ECO:0000256" key="2">
    <source>
        <dbReference type="ARBA" id="ARBA00023125"/>
    </source>
</evidence>
<accession>A0A6B0R558</accession>
<evidence type="ECO:0000256" key="1">
    <source>
        <dbReference type="ARBA" id="ARBA00023015"/>
    </source>
</evidence>
<sequence>MKESSFYSLCLTMWQIPQEFVKLQVSQEEFLCMKVLLLLNTIPLEGLRSQNQFEEMRSSYIRELIKAIGLRQKGVVPSSQRFYQLTKLLDNLHDLVKQLHLYCLNTFIQSRALSVEFPEMMSEVIAAQLPKILAGMNVPFGQSLLLTFHIKEERDGGFEKPFGSEAIIPPVSAVI</sequence>
<dbReference type="PROSITE" id="PS51843">
    <property type="entry name" value="NR_LBD"/>
    <property type="match status" value="1"/>
</dbReference>
<keyword evidence="2" id="KW-0238">DNA-binding</keyword>